<evidence type="ECO:0000313" key="5">
    <source>
        <dbReference type="EMBL" id="CAF4323310.1"/>
    </source>
</evidence>
<evidence type="ECO:0000313" key="3">
    <source>
        <dbReference type="EMBL" id="CAF3635377.1"/>
    </source>
</evidence>
<dbReference type="Proteomes" id="UP000663825">
    <property type="component" value="Unassembled WGS sequence"/>
</dbReference>
<name>A0A818Q3X4_9BILA</name>
<organism evidence="3 7">
    <name type="scientific">Rotaria socialis</name>
    <dbReference type="NCBI Taxonomy" id="392032"/>
    <lineage>
        <taxon>Eukaryota</taxon>
        <taxon>Metazoa</taxon>
        <taxon>Spiralia</taxon>
        <taxon>Gnathifera</taxon>
        <taxon>Rotifera</taxon>
        <taxon>Eurotatoria</taxon>
        <taxon>Bdelloidea</taxon>
        <taxon>Philodinida</taxon>
        <taxon>Philodinidae</taxon>
        <taxon>Rotaria</taxon>
    </lineage>
</organism>
<dbReference type="Proteomes" id="UP000663833">
    <property type="component" value="Unassembled WGS sequence"/>
</dbReference>
<dbReference type="EMBL" id="CAJOBR010002321">
    <property type="protein sequence ID" value="CAF4673555.1"/>
    <property type="molecule type" value="Genomic_DNA"/>
</dbReference>
<dbReference type="EMBL" id="CAJOBO010000561">
    <property type="protein sequence ID" value="CAF4248104.1"/>
    <property type="molecule type" value="Genomic_DNA"/>
</dbReference>
<accession>A0A818Q3X4</accession>
<dbReference type="EMBL" id="CAJNXB010003104">
    <property type="protein sequence ID" value="CAF3297304.1"/>
    <property type="molecule type" value="Genomic_DNA"/>
</dbReference>
<proteinExistence type="predicted"/>
<protein>
    <submittedName>
        <fullName evidence="3">Uncharacterized protein</fullName>
    </submittedName>
</protein>
<comment type="caution">
    <text evidence="3">The sequence shown here is derived from an EMBL/GenBank/DDBJ whole genome shotgun (WGS) entry which is preliminary data.</text>
</comment>
<evidence type="ECO:0000313" key="4">
    <source>
        <dbReference type="EMBL" id="CAF4248104.1"/>
    </source>
</evidence>
<dbReference type="Proteomes" id="UP000663848">
    <property type="component" value="Unassembled WGS sequence"/>
</dbReference>
<evidence type="ECO:0000313" key="7">
    <source>
        <dbReference type="Proteomes" id="UP000663872"/>
    </source>
</evidence>
<dbReference type="OrthoDB" id="10339352at2759"/>
<dbReference type="EMBL" id="CAJNYD010000620">
    <property type="protein sequence ID" value="CAF3280732.1"/>
    <property type="molecule type" value="Genomic_DNA"/>
</dbReference>
<evidence type="ECO:0000313" key="2">
    <source>
        <dbReference type="EMBL" id="CAF3297304.1"/>
    </source>
</evidence>
<dbReference type="Proteomes" id="UP000663873">
    <property type="component" value="Unassembled WGS sequence"/>
</dbReference>
<evidence type="ECO:0000313" key="8">
    <source>
        <dbReference type="Proteomes" id="UP000663873"/>
    </source>
</evidence>
<reference evidence="3" key="1">
    <citation type="submission" date="2021-02" db="EMBL/GenBank/DDBJ databases">
        <authorList>
            <person name="Nowell W R."/>
        </authorList>
    </citation>
    <scope>NUCLEOTIDE SEQUENCE</scope>
</reference>
<gene>
    <name evidence="3" type="ORF">GRG538_LOCUS24383</name>
    <name evidence="4" type="ORF">HFQ381_LOCUS10279</name>
    <name evidence="1" type="ORF">LUA448_LOCUS6521</name>
    <name evidence="6" type="ORF">QYT958_LOCUS16201</name>
    <name evidence="2" type="ORF">TIS948_LOCUS18036</name>
    <name evidence="5" type="ORF">UJA718_LOCUS14016</name>
</gene>
<dbReference type="EMBL" id="CAJNYT010004138">
    <property type="protein sequence ID" value="CAF3635377.1"/>
    <property type="molecule type" value="Genomic_DNA"/>
</dbReference>
<dbReference type="Proteomes" id="UP000663851">
    <property type="component" value="Unassembled WGS sequence"/>
</dbReference>
<dbReference type="Proteomes" id="UP000663872">
    <property type="component" value="Unassembled WGS sequence"/>
</dbReference>
<keyword evidence="8" id="KW-1185">Reference proteome</keyword>
<sequence length="151" mass="18159">MQAYCERNCEERRAQKRLHYQENRETILEQRHERYLENRDVILKEISENREVNSAQNHEYYFENRDDILDERHKNDVENRQATIDRVINRRQSTSERQLKSAVFGSSNFVYPKMNNLGPLNTECQYCEAAHFKDELKSMCCHNGKLSHFSV</sequence>
<evidence type="ECO:0000313" key="6">
    <source>
        <dbReference type="EMBL" id="CAF4673555.1"/>
    </source>
</evidence>
<dbReference type="EMBL" id="CAJOBP010001943">
    <property type="protein sequence ID" value="CAF4323310.1"/>
    <property type="molecule type" value="Genomic_DNA"/>
</dbReference>
<dbReference type="AlphaFoldDB" id="A0A818Q3X4"/>
<evidence type="ECO:0000313" key="1">
    <source>
        <dbReference type="EMBL" id="CAF3280732.1"/>
    </source>
</evidence>